<feature type="chain" id="PRO_5003478048" description="Outer membrane protein beta-barrel domain-containing protein" evidence="1">
    <location>
        <begin position="21"/>
        <end position="192"/>
    </location>
</feature>
<dbReference type="Proteomes" id="UP000006008">
    <property type="component" value="Unassembled WGS sequence"/>
</dbReference>
<comment type="caution">
    <text evidence="3">The sequence shown here is derived from an EMBL/GenBank/DDBJ whole genome shotgun (WGS) entry which is preliminary data.</text>
</comment>
<evidence type="ECO:0000313" key="4">
    <source>
        <dbReference type="Proteomes" id="UP000006008"/>
    </source>
</evidence>
<dbReference type="OrthoDB" id="947434at2"/>
<evidence type="ECO:0000256" key="1">
    <source>
        <dbReference type="SAM" id="SignalP"/>
    </source>
</evidence>
<dbReference type="InterPro" id="IPR011250">
    <property type="entry name" value="OMP/PagP_B-barrel"/>
</dbReference>
<sequence length="192" mass="20419">MKKLLFFALGLVGICTAASAQTGFGWGVKGGLNITGMTNSEEGQSKTGFVVGAFADYRFTQKFALSVDALYSRQGVSFGKTDDVRSKTRLNYLNVPILANYYIFDGLAVKAGIQPGFLLSGKAVAKGDGHTDKEDISGALHGADFAIPIGISYDCPFGIILEARYNIGVSNVLSTEGTSRNSVFALTVGYRF</sequence>
<organism evidence="3 4">
    <name type="scientific">Alistipes indistinctus YIT 12060</name>
    <dbReference type="NCBI Taxonomy" id="742725"/>
    <lineage>
        <taxon>Bacteria</taxon>
        <taxon>Pseudomonadati</taxon>
        <taxon>Bacteroidota</taxon>
        <taxon>Bacteroidia</taxon>
        <taxon>Bacteroidales</taxon>
        <taxon>Rikenellaceae</taxon>
        <taxon>Alistipes</taxon>
    </lineage>
</organism>
<keyword evidence="1" id="KW-0732">Signal</keyword>
<gene>
    <name evidence="3" type="ORF">HMPREF9450_01650</name>
</gene>
<reference evidence="3 4" key="1">
    <citation type="submission" date="2011-08" db="EMBL/GenBank/DDBJ databases">
        <title>The Genome Sequence of Alistipes indistinctus YIT 12060.</title>
        <authorList>
            <consortium name="The Broad Institute Genome Sequencing Platform"/>
            <person name="Earl A."/>
            <person name="Ward D."/>
            <person name="Feldgarden M."/>
            <person name="Gevers D."/>
            <person name="Morotomi M."/>
            <person name="Young S.K."/>
            <person name="Zeng Q."/>
            <person name="Gargeya S."/>
            <person name="Fitzgerald M."/>
            <person name="Haas B."/>
            <person name="Abouelleil A."/>
            <person name="Alvarado L."/>
            <person name="Arachchi H.M."/>
            <person name="Berlin A."/>
            <person name="Brown A."/>
            <person name="Chapman S.B."/>
            <person name="Chen Z."/>
            <person name="Dunbar C."/>
            <person name="Freedman E."/>
            <person name="Gearin G."/>
            <person name="Gellesch M."/>
            <person name="Goldberg J."/>
            <person name="Griggs A."/>
            <person name="Gujja S."/>
            <person name="Heiman D."/>
            <person name="Howarth C."/>
            <person name="Larson L."/>
            <person name="Lui A."/>
            <person name="MacDonald P.J.P."/>
            <person name="Montmayeur A."/>
            <person name="Murphy C."/>
            <person name="Neiman D."/>
            <person name="Pearson M."/>
            <person name="Priest M."/>
            <person name="Roberts A."/>
            <person name="Saif S."/>
            <person name="Shea T."/>
            <person name="Shenoy N."/>
            <person name="Sisk P."/>
            <person name="Stolte C."/>
            <person name="Sykes S."/>
            <person name="Wortman J."/>
            <person name="Nusbaum C."/>
            <person name="Birren B."/>
        </authorList>
    </citation>
    <scope>NUCLEOTIDE SEQUENCE [LARGE SCALE GENOMIC DNA]</scope>
    <source>
        <strain evidence="3 4">YIT 12060</strain>
    </source>
</reference>
<dbReference type="eggNOG" id="COG3637">
    <property type="taxonomic scope" value="Bacteria"/>
</dbReference>
<evidence type="ECO:0000313" key="3">
    <source>
        <dbReference type="EMBL" id="EHB91601.1"/>
    </source>
</evidence>
<dbReference type="SUPFAM" id="SSF56925">
    <property type="entry name" value="OMPA-like"/>
    <property type="match status" value="1"/>
</dbReference>
<dbReference type="InterPro" id="IPR025665">
    <property type="entry name" value="Beta-barrel_OMP_2"/>
</dbReference>
<dbReference type="GeneID" id="92815318"/>
<keyword evidence="4" id="KW-1185">Reference proteome</keyword>
<name>G5HAI5_9BACT</name>
<dbReference type="PATRIC" id="fig|742725.3.peg.1745"/>
<dbReference type="HOGENOM" id="CLU_082049_0_0_10"/>
<protein>
    <recommendedName>
        <fullName evidence="2">Outer membrane protein beta-barrel domain-containing protein</fullName>
    </recommendedName>
</protein>
<dbReference type="RefSeq" id="WP_009134456.1">
    <property type="nucleotide sequence ID" value="NZ_CP102250.1"/>
</dbReference>
<accession>G5HAI5</accession>
<feature type="signal peptide" evidence="1">
    <location>
        <begin position="1"/>
        <end position="20"/>
    </location>
</feature>
<evidence type="ECO:0000259" key="2">
    <source>
        <dbReference type="Pfam" id="PF13568"/>
    </source>
</evidence>
<dbReference type="EMBL" id="ADLD01000013">
    <property type="protein sequence ID" value="EHB91601.1"/>
    <property type="molecule type" value="Genomic_DNA"/>
</dbReference>
<dbReference type="STRING" id="742725.HMPREF9450_01650"/>
<feature type="domain" description="Outer membrane protein beta-barrel" evidence="2">
    <location>
        <begin position="20"/>
        <end position="173"/>
    </location>
</feature>
<proteinExistence type="predicted"/>
<dbReference type="AlphaFoldDB" id="G5HAI5"/>
<dbReference type="Pfam" id="PF13568">
    <property type="entry name" value="OMP_b-brl_2"/>
    <property type="match status" value="1"/>
</dbReference>